<reference evidence="2" key="1">
    <citation type="journal article" date="2019" name="Int. J. Syst. Evol. Microbiol.">
        <title>The Global Catalogue of Microorganisms (GCM) 10K type strain sequencing project: providing services to taxonomists for standard genome sequencing and annotation.</title>
        <authorList>
            <consortium name="The Broad Institute Genomics Platform"/>
            <consortium name="The Broad Institute Genome Sequencing Center for Infectious Disease"/>
            <person name="Wu L."/>
            <person name="Ma J."/>
        </authorList>
    </citation>
    <scope>NUCLEOTIDE SEQUENCE [LARGE SCALE GENOMIC DNA]</scope>
    <source>
        <strain evidence="2">KCTC 52925</strain>
    </source>
</reference>
<dbReference type="RefSeq" id="WP_251738862.1">
    <property type="nucleotide sequence ID" value="NZ_JBHUOJ010000032.1"/>
</dbReference>
<keyword evidence="2" id="KW-1185">Reference proteome</keyword>
<proteinExistence type="predicted"/>
<name>A0ABW5X852_9FLAO</name>
<evidence type="ECO:0000313" key="1">
    <source>
        <dbReference type="EMBL" id="MFD2834514.1"/>
    </source>
</evidence>
<organism evidence="1 2">
    <name type="scientific">Christiangramia antarctica</name>
    <dbReference type="NCBI Taxonomy" id="2058158"/>
    <lineage>
        <taxon>Bacteria</taxon>
        <taxon>Pseudomonadati</taxon>
        <taxon>Bacteroidota</taxon>
        <taxon>Flavobacteriia</taxon>
        <taxon>Flavobacteriales</taxon>
        <taxon>Flavobacteriaceae</taxon>
        <taxon>Christiangramia</taxon>
    </lineage>
</organism>
<protein>
    <submittedName>
        <fullName evidence="1">DUF1574 domain-containing protein</fullName>
    </submittedName>
</protein>
<dbReference type="EMBL" id="JBHUOJ010000032">
    <property type="protein sequence ID" value="MFD2834514.1"/>
    <property type="molecule type" value="Genomic_DNA"/>
</dbReference>
<sequence length="311" mass="36777">MKKILLTCLIFSTPIIMVLVGLEITLRNIDLETKVKAEFIDNNKSNIKIAVLGSSQTERAINPEFLDYYTINFSNSSQRIPENYLLLKKFYKELRALQLIVLELPYDMIYRDKEYTSKIVDQQNLIFYDVNTFQRDIKPWDYQLYPSNPQYLWSRIKNFYLDKQEITPNAYGFDTNHFFGSYQAINHNDSLIFDKDIFIENANNKEALQPNLKVLNKFLKLCAEENFQVLLYSPPNHYRYNNLKDVHITSVRDSLVQNIQDEYPTILFFNEELNPSYTSKYFFNANHLNPDGAKKATKELNDFILDHYSLK</sequence>
<comment type="caution">
    <text evidence="1">The sequence shown here is derived from an EMBL/GenBank/DDBJ whole genome shotgun (WGS) entry which is preliminary data.</text>
</comment>
<evidence type="ECO:0000313" key="2">
    <source>
        <dbReference type="Proteomes" id="UP001597438"/>
    </source>
</evidence>
<gene>
    <name evidence="1" type="ORF">ACFSYS_14575</name>
</gene>
<accession>A0ABW5X852</accession>
<dbReference type="Proteomes" id="UP001597438">
    <property type="component" value="Unassembled WGS sequence"/>
</dbReference>